<accession>A0A8H4A3W5</accession>
<name>A0A8H4A3W5_GIGMA</name>
<sequence>MPESAQNGLTPNETQFPLIFDPISKVLIPQYVHPEKYLSSIVNSTEGNLILSDEDTTEDQNVSSAAETSHLSAFSDNEQGESSIIQSKKRWTKREIMILLDYVEANYEQWKVCKSEFCRFIEEANVLKKNLTRGQIAKKLNTLVATYSKIRKCKEMGIKNERPKKFSPYDRMQEIFGHRPIEEYIILKNTSELKKRTFQNIDSMDDDEQTNSSKVKAKRTKYSSERNTSDDDRISDSEYESSVMRSKFKKQSDLCFKLTRTQDGIPTYSFGPRVQQYWSCDMIHLLMDCIEENVDVFWRHPTMFWDWLATNVFTNRSPFAIAQKFYELRPDKHSKRLKALKKPKSKSEDTQLIEKIERCFQRLYEKKTWSRDRDVNVVFKYPPGFNPEQILSENDVIKPLPVVSLKINDSDLNFAKHLLKYADDNDCALSKCLGTSDKIRWPELMEDLAPEPQKCEPVDWVDREANAEPGLTKIFFNGNKKTMTTISAMADALLHDDSKLEFNPLNKGLNNNNSLMAQEVGFITDIMNNFNEEKKRSQPSTLDQNKADDYESNIQKCFATFAVEDALRNILNIVGSLHWTVIQDAIHRQEMSTSDSEQHTFDPLECSEVTTDRINSENYDIITEHINSEDYISNGPTIKWDTILRAAKIAGLPQSVIKNTYYRISEFFDKDKQFEDSIKEMRIGEFEDKRPYLDGPAQLRIWDIEVE</sequence>
<feature type="compositionally biased region" description="Basic and acidic residues" evidence="1">
    <location>
        <begin position="222"/>
        <end position="236"/>
    </location>
</feature>
<keyword evidence="3" id="KW-1185">Reference proteome</keyword>
<evidence type="ECO:0000256" key="1">
    <source>
        <dbReference type="SAM" id="MobiDB-lite"/>
    </source>
</evidence>
<feature type="region of interest" description="Disordered" evidence="1">
    <location>
        <begin position="54"/>
        <end position="77"/>
    </location>
</feature>
<evidence type="ECO:0000313" key="2">
    <source>
        <dbReference type="EMBL" id="KAF0400554.1"/>
    </source>
</evidence>
<feature type="compositionally biased region" description="Polar residues" evidence="1">
    <location>
        <begin position="59"/>
        <end position="77"/>
    </location>
</feature>
<protein>
    <submittedName>
        <fullName evidence="2">Uncharacterized protein</fullName>
    </submittedName>
</protein>
<reference evidence="2 3" key="1">
    <citation type="journal article" date="2019" name="Environ. Microbiol.">
        <title>At the nexus of three kingdoms: the genome of the mycorrhizal fungus Gigaspora margarita provides insights into plant, endobacterial and fungal interactions.</title>
        <authorList>
            <person name="Venice F."/>
            <person name="Ghignone S."/>
            <person name="Salvioli di Fossalunga A."/>
            <person name="Amselem J."/>
            <person name="Novero M."/>
            <person name="Xianan X."/>
            <person name="Sedzielewska Toro K."/>
            <person name="Morin E."/>
            <person name="Lipzen A."/>
            <person name="Grigoriev I.V."/>
            <person name="Henrissat B."/>
            <person name="Martin F.M."/>
            <person name="Bonfante P."/>
        </authorList>
    </citation>
    <scope>NUCLEOTIDE SEQUENCE [LARGE SCALE GENOMIC DNA]</scope>
    <source>
        <strain evidence="2 3">BEG34</strain>
    </source>
</reference>
<feature type="region of interest" description="Disordered" evidence="1">
    <location>
        <begin position="200"/>
        <end position="237"/>
    </location>
</feature>
<proteinExistence type="predicted"/>
<dbReference type="EMBL" id="WTPW01002034">
    <property type="protein sequence ID" value="KAF0400554.1"/>
    <property type="molecule type" value="Genomic_DNA"/>
</dbReference>
<dbReference type="AlphaFoldDB" id="A0A8H4A3W5"/>
<organism evidence="2 3">
    <name type="scientific">Gigaspora margarita</name>
    <dbReference type="NCBI Taxonomy" id="4874"/>
    <lineage>
        <taxon>Eukaryota</taxon>
        <taxon>Fungi</taxon>
        <taxon>Fungi incertae sedis</taxon>
        <taxon>Mucoromycota</taxon>
        <taxon>Glomeromycotina</taxon>
        <taxon>Glomeromycetes</taxon>
        <taxon>Diversisporales</taxon>
        <taxon>Gigasporaceae</taxon>
        <taxon>Gigaspora</taxon>
    </lineage>
</organism>
<dbReference type="Proteomes" id="UP000439903">
    <property type="component" value="Unassembled WGS sequence"/>
</dbReference>
<comment type="caution">
    <text evidence="2">The sequence shown here is derived from an EMBL/GenBank/DDBJ whole genome shotgun (WGS) entry which is preliminary data.</text>
</comment>
<gene>
    <name evidence="2" type="ORF">F8M41_009555</name>
</gene>
<evidence type="ECO:0000313" key="3">
    <source>
        <dbReference type="Proteomes" id="UP000439903"/>
    </source>
</evidence>
<dbReference type="OrthoDB" id="2394490at2759"/>